<reference evidence="10 11" key="1">
    <citation type="submission" date="2024-06" db="EMBL/GenBank/DDBJ databases">
        <title>A chromosome-level genome assembly of beet webworm, Loxostege sticticalis.</title>
        <authorList>
            <person name="Zhang Y."/>
        </authorList>
    </citation>
    <scope>NUCLEOTIDE SEQUENCE [LARGE SCALE GENOMIC DNA]</scope>
    <source>
        <strain evidence="10">AQ026</strain>
        <tissue evidence="10">Whole body</tissue>
    </source>
</reference>
<evidence type="ECO:0000256" key="2">
    <source>
        <dbReference type="ARBA" id="ARBA00007600"/>
    </source>
</evidence>
<dbReference type="Proteomes" id="UP001549920">
    <property type="component" value="Unassembled WGS sequence"/>
</dbReference>
<feature type="transmembrane region" description="Helical" evidence="8">
    <location>
        <begin position="340"/>
        <end position="357"/>
    </location>
</feature>
<dbReference type="EMBL" id="JBEUOH010000005">
    <property type="protein sequence ID" value="KAL0894221.1"/>
    <property type="molecule type" value="Genomic_DNA"/>
</dbReference>
<feature type="transmembrane region" description="Helical" evidence="8">
    <location>
        <begin position="194"/>
        <end position="212"/>
    </location>
</feature>
<dbReference type="PANTHER" id="PTHR28646:SF1">
    <property type="entry name" value="TRANSMEMBRANE PROTEIN 201"/>
    <property type="match status" value="1"/>
</dbReference>
<gene>
    <name evidence="10" type="ORF">ABMA27_014234</name>
</gene>
<feature type="transmembrane region" description="Helical" evidence="8">
    <location>
        <begin position="14"/>
        <end position="32"/>
    </location>
</feature>
<comment type="similarity">
    <text evidence="2">Belongs to the TMEM201 family.</text>
</comment>
<organism evidence="10 11">
    <name type="scientific">Loxostege sticticalis</name>
    <name type="common">Beet webworm moth</name>
    <dbReference type="NCBI Taxonomy" id="481309"/>
    <lineage>
        <taxon>Eukaryota</taxon>
        <taxon>Metazoa</taxon>
        <taxon>Ecdysozoa</taxon>
        <taxon>Arthropoda</taxon>
        <taxon>Hexapoda</taxon>
        <taxon>Insecta</taxon>
        <taxon>Pterygota</taxon>
        <taxon>Neoptera</taxon>
        <taxon>Endopterygota</taxon>
        <taxon>Lepidoptera</taxon>
        <taxon>Glossata</taxon>
        <taxon>Ditrysia</taxon>
        <taxon>Pyraloidea</taxon>
        <taxon>Crambidae</taxon>
        <taxon>Pyraustinae</taxon>
        <taxon>Loxostege</taxon>
    </lineage>
</organism>
<evidence type="ECO:0000313" key="11">
    <source>
        <dbReference type="Proteomes" id="UP001549920"/>
    </source>
</evidence>
<dbReference type="InterPro" id="IPR040041">
    <property type="entry name" value="TMEM201"/>
</dbReference>
<feature type="domain" description="Ima1 N-terminal" evidence="9">
    <location>
        <begin position="42"/>
        <end position="153"/>
    </location>
</feature>
<comment type="caution">
    <text evidence="10">The sequence shown here is derived from an EMBL/GenBank/DDBJ whole genome shotgun (WGS) entry which is preliminary data.</text>
</comment>
<feature type="transmembrane region" description="Helical" evidence="8">
    <location>
        <begin position="292"/>
        <end position="309"/>
    </location>
</feature>
<evidence type="ECO:0000256" key="3">
    <source>
        <dbReference type="ARBA" id="ARBA00022692"/>
    </source>
</evidence>
<evidence type="ECO:0000259" key="9">
    <source>
        <dbReference type="Pfam" id="PF09779"/>
    </source>
</evidence>
<feature type="transmembrane region" description="Helical" evidence="8">
    <location>
        <begin position="316"/>
        <end position="334"/>
    </location>
</feature>
<sequence>MYPKLKHIYKMESVLISITTILCSILVIKLLFRLRSTLPWRVNCWFCNNNFWMKFANRNCWTCPKCDQYNGFTKDGDYNKPVIPAEQALLTPKVFQKSPPKNGLCQMCNINQQLKVTQLANFVPMNEKKFEEEIESYKVQLEKAYKLCSPCKRVLQMKLHKEKETLLGAKLLESRTPDKSSKKTVKRSQMLKSIINNTSMLIAGVLVLIVSVECYKNVLKSNCLSSTIINSKDTVLELLERIIVILKMKVMLTFPTLENYLRNINSIPLTEMMPEIFIGKEIETVFTMTQKMLGGFVCLIQIVGHVWNINKLKYTIIIDLLWSVFVIATIAHAPADIDPLLISLIKLTSALAVLFVYRNMKTKANKSRASKTLVTPKKMKNLVNGNTSSIVDDEDTISLDTDDDVSLNKFGLHNLSESSNDTVNPLNNSLINGRSFTPRTDSLWSKPKLNSTFCVNSVISKSPSSVSDNVFIKPSFNKYQKLAKDDSDSELDESISSLCIGSPKKAKSNNSIFSLRKFTATPCFVAPNPISQSRPLISPSKLGISASWVAGGYWGSEGERTVFNVDGSRSSSQSSGFESQASSMTQRNVFSQPPSREESVCGEPMVVDNFRSCNSTTSFSSYQTPQNFSRISSPVFPQMQYNGHVHIPQPRFAQQNAPNAFAPQQSYVRNDRFKAPGGLGLIKLPQVNSFTPR</sequence>
<evidence type="ECO:0000256" key="7">
    <source>
        <dbReference type="SAM" id="MobiDB-lite"/>
    </source>
</evidence>
<dbReference type="InterPro" id="IPR018617">
    <property type="entry name" value="Ima1_N"/>
</dbReference>
<evidence type="ECO:0000313" key="10">
    <source>
        <dbReference type="EMBL" id="KAL0894221.1"/>
    </source>
</evidence>
<comment type="subcellular location">
    <subcellularLocation>
        <location evidence="1">Nucleus inner membrane</location>
        <topology evidence="1">Multi-pass membrane protein</topology>
    </subcellularLocation>
</comment>
<dbReference type="PANTHER" id="PTHR28646">
    <property type="entry name" value="TRANSMEMBRANE PROTEIN 201"/>
    <property type="match status" value="1"/>
</dbReference>
<feature type="compositionally biased region" description="Low complexity" evidence="7">
    <location>
        <begin position="568"/>
        <end position="583"/>
    </location>
</feature>
<keyword evidence="11" id="KW-1185">Reference proteome</keyword>
<protein>
    <recommendedName>
        <fullName evidence="9">Ima1 N-terminal domain-containing protein</fullName>
    </recommendedName>
</protein>
<feature type="region of interest" description="Disordered" evidence="7">
    <location>
        <begin position="566"/>
        <end position="598"/>
    </location>
</feature>
<dbReference type="Pfam" id="PF09779">
    <property type="entry name" value="Ima1_N"/>
    <property type="match status" value="1"/>
</dbReference>
<keyword evidence="4 8" id="KW-1133">Transmembrane helix</keyword>
<evidence type="ECO:0000256" key="5">
    <source>
        <dbReference type="ARBA" id="ARBA00023136"/>
    </source>
</evidence>
<feature type="compositionally biased region" description="Polar residues" evidence="7">
    <location>
        <begin position="584"/>
        <end position="594"/>
    </location>
</feature>
<keyword evidence="3 8" id="KW-0812">Transmembrane</keyword>
<evidence type="ECO:0000256" key="4">
    <source>
        <dbReference type="ARBA" id="ARBA00022989"/>
    </source>
</evidence>
<proteinExistence type="inferred from homology"/>
<accession>A0ABR3ID79</accession>
<keyword evidence="6" id="KW-0539">Nucleus</keyword>
<evidence type="ECO:0000256" key="6">
    <source>
        <dbReference type="ARBA" id="ARBA00023242"/>
    </source>
</evidence>
<keyword evidence="5 8" id="KW-0472">Membrane</keyword>
<name>A0ABR3ID79_LOXSC</name>
<evidence type="ECO:0000256" key="8">
    <source>
        <dbReference type="SAM" id="Phobius"/>
    </source>
</evidence>
<evidence type="ECO:0000256" key="1">
    <source>
        <dbReference type="ARBA" id="ARBA00004473"/>
    </source>
</evidence>